<evidence type="ECO:0000256" key="6">
    <source>
        <dbReference type="ARBA" id="ARBA00022840"/>
    </source>
</evidence>
<dbReference type="FunFam" id="1.10.10.10:FF:000322">
    <property type="entry name" value="Probable disease resistance protein At1g63360"/>
    <property type="match status" value="1"/>
</dbReference>
<dbReference type="Gene3D" id="1.10.10.10">
    <property type="entry name" value="Winged helix-like DNA-binding domain superfamily/Winged helix DNA-binding domain"/>
    <property type="match status" value="1"/>
</dbReference>
<dbReference type="GO" id="GO:0005524">
    <property type="term" value="F:ATP binding"/>
    <property type="evidence" value="ECO:0007669"/>
    <property type="project" value="UniProtKB-KW"/>
</dbReference>
<evidence type="ECO:0000313" key="10">
    <source>
        <dbReference type="Proteomes" id="UP001168098"/>
    </source>
</evidence>
<dbReference type="PRINTS" id="PR00364">
    <property type="entry name" value="DISEASERSIST"/>
</dbReference>
<evidence type="ECO:0000313" key="9">
    <source>
        <dbReference type="EMBL" id="KAJ9671081.1"/>
    </source>
</evidence>
<keyword evidence="6" id="KW-0067">ATP-binding</keyword>
<dbReference type="Gene3D" id="1.10.8.430">
    <property type="entry name" value="Helical domain of apoptotic protease-activating factors"/>
    <property type="match status" value="1"/>
</dbReference>
<gene>
    <name evidence="9" type="ORF">PVL29_027191</name>
</gene>
<keyword evidence="2" id="KW-0433">Leucine-rich repeat</keyword>
<dbReference type="PANTHER" id="PTHR33463:SF220">
    <property type="entry name" value="NB-ARC DOMAIN-CONTAINING PROTEIN"/>
    <property type="match status" value="1"/>
</dbReference>
<dbReference type="AlphaFoldDB" id="A0AA39D4R7"/>
<dbReference type="InterPro" id="IPR003593">
    <property type="entry name" value="AAA+_ATPase"/>
</dbReference>
<dbReference type="GO" id="GO:0043531">
    <property type="term" value="F:ADP binding"/>
    <property type="evidence" value="ECO:0007669"/>
    <property type="project" value="InterPro"/>
</dbReference>
<dbReference type="InterPro" id="IPR027417">
    <property type="entry name" value="P-loop_NTPase"/>
</dbReference>
<keyword evidence="10" id="KW-1185">Reference proteome</keyword>
<feature type="chain" id="PRO_5041428103" description="AAA+ ATPase domain-containing protein" evidence="7">
    <location>
        <begin position="20"/>
        <end position="737"/>
    </location>
</feature>
<dbReference type="Gene3D" id="3.80.10.10">
    <property type="entry name" value="Ribonuclease Inhibitor"/>
    <property type="match status" value="1"/>
</dbReference>
<comment type="caution">
    <text evidence="9">The sequence shown here is derived from an EMBL/GenBank/DDBJ whole genome shotgun (WGS) entry which is preliminary data.</text>
</comment>
<accession>A0AA39D4R7</accession>
<feature type="signal peptide" evidence="7">
    <location>
        <begin position="1"/>
        <end position="19"/>
    </location>
</feature>
<evidence type="ECO:0000256" key="2">
    <source>
        <dbReference type="ARBA" id="ARBA00022614"/>
    </source>
</evidence>
<dbReference type="FunFam" id="1.10.8.430:FF:000003">
    <property type="entry name" value="Probable disease resistance protein At5g66910"/>
    <property type="match status" value="1"/>
</dbReference>
<protein>
    <recommendedName>
        <fullName evidence="8">AAA+ ATPase domain-containing protein</fullName>
    </recommendedName>
</protein>
<evidence type="ECO:0000256" key="3">
    <source>
        <dbReference type="ARBA" id="ARBA00022737"/>
    </source>
</evidence>
<sequence length="737" mass="84607">MTTLRATIVVGAWMDRSRALFLCPLVVQTYCFSYKLGKKAIKKLGVMTELRNKERFDVVADGLPQAQVCRCIQDEELGIIGLYGMGGAGKTTLMTKVNNEFIKASKNFEIAIWAVASRPASVEKVQEVIRNKLDIPDNRWKNRIKDEKTVAIFNVLKAKRFVILLDDIWERLDLQKVGVPSPNSQNKSKVILTTHSLDTEDEAINLFKKKVGETTLNSHSDIPQLVEIAAKECQGLSLVIVTIGRAMADEKTLQEWERAIQMLKAYLSKFPGMGDHVFPVLKFSYNNLPNDTIKTCFLYLAIFPEDHEIWDEDLIFLWIGKGFLDGFVSIDETSYQGHHIIEHLKTVCLFENGEFDRVKMHDVIRDMALWSALEYRGNKNTILVEKFDTMEVHQVSKWKEAQRIYLLTSSLEELTIPPSFPSLLTIIVRSRGLETFSSGFFHFMPVMKVLDLSNIGITKLPTGIGKLVILQYLDLSNIALRELSVELATLKRLRYLILYGSLERIFKEVMSHLSLLRVFSTTEKEANYSKKDDKAIYLHEDNKALLEELEGLEHINWVSLPIVCALSFQKLLNSQKLQNAMRRLHLWNLEGIRILQLPRMKHLDCLTIYRCGEIQDIKFNLENERGRRGFVADYIPNSIFYNLRWVHVNQLPKLLDLTWLIYILHQCESMVEVIGDASGVPENLGIFSRLEALPFPSLKTLHMMECPNLRKLPLDSNSARNSLKTIEGTLEWWRGVQ</sequence>
<dbReference type="FunFam" id="3.40.50.300:FF:001091">
    <property type="entry name" value="Probable disease resistance protein At1g61300"/>
    <property type="match status" value="1"/>
</dbReference>
<evidence type="ECO:0000256" key="7">
    <source>
        <dbReference type="SAM" id="SignalP"/>
    </source>
</evidence>
<dbReference type="GO" id="GO:0006952">
    <property type="term" value="P:defense response"/>
    <property type="evidence" value="ECO:0007669"/>
    <property type="project" value="UniProtKB-KW"/>
</dbReference>
<keyword evidence="3" id="KW-0677">Repeat</keyword>
<dbReference type="SMART" id="SM00382">
    <property type="entry name" value="AAA"/>
    <property type="match status" value="1"/>
</dbReference>
<dbReference type="Gene3D" id="3.40.50.300">
    <property type="entry name" value="P-loop containing nucleotide triphosphate hydrolases"/>
    <property type="match status" value="1"/>
</dbReference>
<dbReference type="InterPro" id="IPR032675">
    <property type="entry name" value="LRR_dom_sf"/>
</dbReference>
<comment type="similarity">
    <text evidence="1">Belongs to the disease resistance NB-LRR family.</text>
</comment>
<dbReference type="InterPro" id="IPR002182">
    <property type="entry name" value="NB-ARC"/>
</dbReference>
<keyword evidence="7" id="KW-0732">Signal</keyword>
<dbReference type="SUPFAM" id="SSF52540">
    <property type="entry name" value="P-loop containing nucleoside triphosphate hydrolases"/>
    <property type="match status" value="1"/>
</dbReference>
<feature type="domain" description="AAA+ ATPase" evidence="8">
    <location>
        <begin position="76"/>
        <end position="217"/>
    </location>
</feature>
<reference evidence="9 10" key="1">
    <citation type="journal article" date="2023" name="BMC Biotechnol.">
        <title>Vitis rotundifolia cv Carlos genome sequencing.</title>
        <authorList>
            <person name="Huff M."/>
            <person name="Hulse-Kemp A."/>
            <person name="Scheffler B."/>
            <person name="Youngblood R."/>
            <person name="Simpson S."/>
            <person name="Babiker E."/>
            <person name="Staton M."/>
        </authorList>
    </citation>
    <scope>NUCLEOTIDE SEQUENCE [LARGE SCALE GENOMIC DNA]</scope>
    <source>
        <tissue evidence="9">Leaf</tissue>
    </source>
</reference>
<proteinExistence type="inferred from homology"/>
<evidence type="ECO:0000256" key="1">
    <source>
        <dbReference type="ARBA" id="ARBA00008894"/>
    </source>
</evidence>
<keyword evidence="5" id="KW-0611">Plant defense</keyword>
<dbReference type="InterPro" id="IPR058922">
    <property type="entry name" value="WHD_DRP"/>
</dbReference>
<dbReference type="InterPro" id="IPR042197">
    <property type="entry name" value="Apaf_helical"/>
</dbReference>
<dbReference type="InterPro" id="IPR036388">
    <property type="entry name" value="WH-like_DNA-bd_sf"/>
</dbReference>
<dbReference type="Pfam" id="PF23559">
    <property type="entry name" value="WHD_DRP"/>
    <property type="match status" value="1"/>
</dbReference>
<name>A0AA39D4R7_VITRO</name>
<dbReference type="InterPro" id="IPR050905">
    <property type="entry name" value="Plant_NBS-LRR"/>
</dbReference>
<evidence type="ECO:0000256" key="4">
    <source>
        <dbReference type="ARBA" id="ARBA00022741"/>
    </source>
</evidence>
<dbReference type="Proteomes" id="UP001168098">
    <property type="component" value="Unassembled WGS sequence"/>
</dbReference>
<dbReference type="SUPFAM" id="SSF52058">
    <property type="entry name" value="L domain-like"/>
    <property type="match status" value="1"/>
</dbReference>
<dbReference type="EMBL" id="JARBHA010000020">
    <property type="protein sequence ID" value="KAJ9671081.1"/>
    <property type="molecule type" value="Genomic_DNA"/>
</dbReference>
<dbReference type="Pfam" id="PF00931">
    <property type="entry name" value="NB-ARC"/>
    <property type="match status" value="1"/>
</dbReference>
<dbReference type="PANTHER" id="PTHR33463">
    <property type="entry name" value="NB-ARC DOMAIN-CONTAINING PROTEIN-RELATED"/>
    <property type="match status" value="1"/>
</dbReference>
<organism evidence="9 10">
    <name type="scientific">Vitis rotundifolia</name>
    <name type="common">Muscadine grape</name>
    <dbReference type="NCBI Taxonomy" id="103349"/>
    <lineage>
        <taxon>Eukaryota</taxon>
        <taxon>Viridiplantae</taxon>
        <taxon>Streptophyta</taxon>
        <taxon>Embryophyta</taxon>
        <taxon>Tracheophyta</taxon>
        <taxon>Spermatophyta</taxon>
        <taxon>Magnoliopsida</taxon>
        <taxon>eudicotyledons</taxon>
        <taxon>Gunneridae</taxon>
        <taxon>Pentapetalae</taxon>
        <taxon>rosids</taxon>
        <taxon>Vitales</taxon>
        <taxon>Vitaceae</taxon>
        <taxon>Viteae</taxon>
        <taxon>Vitis</taxon>
    </lineage>
</organism>
<evidence type="ECO:0000256" key="5">
    <source>
        <dbReference type="ARBA" id="ARBA00022821"/>
    </source>
</evidence>
<keyword evidence="4" id="KW-0547">Nucleotide-binding</keyword>
<evidence type="ECO:0000259" key="8">
    <source>
        <dbReference type="SMART" id="SM00382"/>
    </source>
</evidence>